<protein>
    <submittedName>
        <fullName evidence="1">Uncharacterized protein</fullName>
    </submittedName>
</protein>
<gene>
    <name evidence="1" type="ORF">C8N34_12114</name>
</gene>
<sequence>MISLCAALQANHARAATPPVIYGCEVTAKNRLALAKNPLLIMFDPANKVVLAMDPLIHSVTGGSGVTAQVVRDTPKDLVLRWTLKGVRDNRSARSDLRYEARIGRKDGSLRLTIVPEAYPGSYSYRGHCEVVRDKPGKRPKK</sequence>
<name>A0A2T6AP37_9RHOB</name>
<dbReference type="EMBL" id="QBKP01000021">
    <property type="protein sequence ID" value="PTX45585.1"/>
    <property type="molecule type" value="Genomic_DNA"/>
</dbReference>
<evidence type="ECO:0000313" key="2">
    <source>
        <dbReference type="Proteomes" id="UP000244224"/>
    </source>
</evidence>
<organism evidence="1 2">
    <name type="scientific">Gemmobacter caeni</name>
    <dbReference type="NCBI Taxonomy" id="589035"/>
    <lineage>
        <taxon>Bacteria</taxon>
        <taxon>Pseudomonadati</taxon>
        <taxon>Pseudomonadota</taxon>
        <taxon>Alphaproteobacteria</taxon>
        <taxon>Rhodobacterales</taxon>
        <taxon>Paracoccaceae</taxon>
        <taxon>Gemmobacter</taxon>
    </lineage>
</organism>
<comment type="caution">
    <text evidence="1">The sequence shown here is derived from an EMBL/GenBank/DDBJ whole genome shotgun (WGS) entry which is preliminary data.</text>
</comment>
<proteinExistence type="predicted"/>
<evidence type="ECO:0000313" key="1">
    <source>
        <dbReference type="EMBL" id="PTX45585.1"/>
    </source>
</evidence>
<dbReference type="Proteomes" id="UP000244224">
    <property type="component" value="Unassembled WGS sequence"/>
</dbReference>
<keyword evidence="2" id="KW-1185">Reference proteome</keyword>
<dbReference type="AlphaFoldDB" id="A0A2T6AP37"/>
<reference evidence="1 2" key="1">
    <citation type="submission" date="2018-04" db="EMBL/GenBank/DDBJ databases">
        <title>Genomic Encyclopedia of Archaeal and Bacterial Type Strains, Phase II (KMG-II): from individual species to whole genera.</title>
        <authorList>
            <person name="Goeker M."/>
        </authorList>
    </citation>
    <scope>NUCLEOTIDE SEQUENCE [LARGE SCALE GENOMIC DNA]</scope>
    <source>
        <strain evidence="1 2">DSM 21823</strain>
    </source>
</reference>
<accession>A0A2T6AP37</accession>